<sequence>MSISNIKNFIFSVSIFYFLLSTFYLVEAQSSPQFLISWQAESYAPSWYQGKILAINGTPISISFELIDNAKIADLSKTKVRWYVNDKLIKNENDGLGIKSLKITVPDYAGQETEIRISIVDYKGGEILDKIIRIPVRGPEAVINVPYPDAKISTGLSIFQATPFFFNIKDRNSLSIEWSANEQKAEGAFDNPWSLNLNIDPRTPSGFVVGLRATVQNILNQLETASKTIQLKVK</sequence>
<evidence type="ECO:0000313" key="2">
    <source>
        <dbReference type="Proteomes" id="UP000229241"/>
    </source>
</evidence>
<protein>
    <submittedName>
        <fullName evidence="1">Uncharacterized protein</fullName>
    </submittedName>
</protein>
<organism evidence="1 2">
    <name type="scientific">Candidatus Wolfebacteria bacterium CG18_big_fil_WC_8_21_14_2_50_39_7</name>
    <dbReference type="NCBI Taxonomy" id="1975071"/>
    <lineage>
        <taxon>Bacteria</taxon>
        <taxon>Candidatus Wolfeibacteriota</taxon>
    </lineage>
</organism>
<gene>
    <name evidence="1" type="ORF">COW77_01090</name>
</gene>
<dbReference type="Proteomes" id="UP000229241">
    <property type="component" value="Unassembled WGS sequence"/>
</dbReference>
<evidence type="ECO:0000313" key="1">
    <source>
        <dbReference type="EMBL" id="PIP92237.1"/>
    </source>
</evidence>
<proteinExistence type="predicted"/>
<dbReference type="EMBL" id="PCTX01000030">
    <property type="protein sequence ID" value="PIP92237.1"/>
    <property type="molecule type" value="Genomic_DNA"/>
</dbReference>
<accession>A0A2H0ECX2</accession>
<name>A0A2H0ECX2_9BACT</name>
<reference evidence="1 2" key="1">
    <citation type="submission" date="2017-09" db="EMBL/GenBank/DDBJ databases">
        <title>Depth-based differentiation of microbial function through sediment-hosted aquifers and enrichment of novel symbionts in the deep terrestrial subsurface.</title>
        <authorList>
            <person name="Probst A.J."/>
            <person name="Ladd B."/>
            <person name="Jarett J.K."/>
            <person name="Geller-Mcgrath D.E."/>
            <person name="Sieber C.M."/>
            <person name="Emerson J.B."/>
            <person name="Anantharaman K."/>
            <person name="Thomas B.C."/>
            <person name="Malmstrom R."/>
            <person name="Stieglmeier M."/>
            <person name="Klingl A."/>
            <person name="Woyke T."/>
            <person name="Ryan C.M."/>
            <person name="Banfield J.F."/>
        </authorList>
    </citation>
    <scope>NUCLEOTIDE SEQUENCE [LARGE SCALE GENOMIC DNA]</scope>
    <source>
        <strain evidence="1">CG18_big_fil_WC_8_21_14_2_50_39_7</strain>
    </source>
</reference>
<dbReference type="AlphaFoldDB" id="A0A2H0ECX2"/>
<comment type="caution">
    <text evidence="1">The sequence shown here is derived from an EMBL/GenBank/DDBJ whole genome shotgun (WGS) entry which is preliminary data.</text>
</comment>